<evidence type="ECO:0000256" key="6">
    <source>
        <dbReference type="ARBA" id="ARBA00022840"/>
    </source>
</evidence>
<dbReference type="PANTHER" id="PTHR44936:SF10">
    <property type="entry name" value="SENSOR PROTEIN RSTB"/>
    <property type="match status" value="1"/>
</dbReference>
<evidence type="ECO:0000256" key="1">
    <source>
        <dbReference type="ARBA" id="ARBA00000085"/>
    </source>
</evidence>
<keyword evidence="5" id="KW-0418">Kinase</keyword>
<dbReference type="AlphaFoldDB" id="A0A345E3Q8"/>
<feature type="transmembrane region" description="Helical" evidence="8">
    <location>
        <begin position="55"/>
        <end position="79"/>
    </location>
</feature>
<evidence type="ECO:0000256" key="4">
    <source>
        <dbReference type="ARBA" id="ARBA00022741"/>
    </source>
</evidence>
<keyword evidence="6" id="KW-0067">ATP-binding</keyword>
<evidence type="ECO:0000256" key="5">
    <source>
        <dbReference type="ARBA" id="ARBA00022777"/>
    </source>
</evidence>
<gene>
    <name evidence="10" type="ORF">DU500_10535</name>
</gene>
<keyword evidence="8" id="KW-1133">Transmembrane helix</keyword>
<evidence type="ECO:0000259" key="9">
    <source>
        <dbReference type="PROSITE" id="PS50109"/>
    </source>
</evidence>
<sequence length="418" mass="46224">MAMIESRTFVEWFDTLQEVDLPSCSYVASLGVVGGIGATSLGLHTLHLLMQSEGLYTRLLGTLIPMGLSMMLLMTMVRIHRRKEADIAARIGIWCVIGAVVIVAVGVVSITYQRVNGVVMTDVPFVLTSHATVGALLGALIGSYDGERRRRERDLHAEHERTRQLSSRLTILNRVFRHDIRNAVNVILGYASHIKEGRIDRRQAMARIDEKARELQEMSDCARRFEWLLDEEAATTRPIDIGPPLRTKASTLAGEGVTVETTIPESVEVRSTPLIEEAIDELLTNAVEHNDAPRPHLAITVRSPECDGGERDAVTIEVRDNGPGIPEHELDVLERGHETELRHSSGLGLWFVHWTVDASNGRLTFDQNSPRGSVVEVHLPSTTASATDRLHDESRHDAVSDVAPSTANDRDEPTVTDR</sequence>
<protein>
    <recommendedName>
        <fullName evidence="2">histidine kinase</fullName>
        <ecNumber evidence="2">2.7.13.3</ecNumber>
    </recommendedName>
</protein>
<dbReference type="SMART" id="SM00387">
    <property type="entry name" value="HATPase_c"/>
    <property type="match status" value="1"/>
</dbReference>
<dbReference type="InterPro" id="IPR003594">
    <property type="entry name" value="HATPase_dom"/>
</dbReference>
<keyword evidence="8" id="KW-0812">Transmembrane</keyword>
<accession>A0A345E3Q8</accession>
<dbReference type="SUPFAM" id="SSF55874">
    <property type="entry name" value="ATPase domain of HSP90 chaperone/DNA topoisomerase II/histidine kinase"/>
    <property type="match status" value="1"/>
</dbReference>
<feature type="compositionally biased region" description="Basic and acidic residues" evidence="7">
    <location>
        <begin position="388"/>
        <end position="399"/>
    </location>
</feature>
<evidence type="ECO:0000313" key="10">
    <source>
        <dbReference type="EMBL" id="AXG06830.1"/>
    </source>
</evidence>
<dbReference type="CDD" id="cd00075">
    <property type="entry name" value="HATPase"/>
    <property type="match status" value="1"/>
</dbReference>
<feature type="transmembrane region" description="Helical" evidence="8">
    <location>
        <begin position="124"/>
        <end position="144"/>
    </location>
</feature>
<name>A0A345E3Q8_9EURY</name>
<feature type="transmembrane region" description="Helical" evidence="8">
    <location>
        <begin position="21"/>
        <end position="43"/>
    </location>
</feature>
<keyword evidence="11" id="KW-1185">Reference proteome</keyword>
<dbReference type="PRINTS" id="PR00344">
    <property type="entry name" value="BCTRLSENSOR"/>
</dbReference>
<feature type="region of interest" description="Disordered" evidence="7">
    <location>
        <begin position="385"/>
        <end position="418"/>
    </location>
</feature>
<proteinExistence type="predicted"/>
<dbReference type="KEGG" id="haj:DU500_10535"/>
<dbReference type="Proteomes" id="UP000253273">
    <property type="component" value="Chromosome"/>
</dbReference>
<feature type="compositionally biased region" description="Basic and acidic residues" evidence="7">
    <location>
        <begin position="408"/>
        <end position="418"/>
    </location>
</feature>
<dbReference type="Pfam" id="PF02518">
    <property type="entry name" value="HATPase_c"/>
    <property type="match status" value="1"/>
</dbReference>
<dbReference type="GO" id="GO:0005524">
    <property type="term" value="F:ATP binding"/>
    <property type="evidence" value="ECO:0007669"/>
    <property type="project" value="UniProtKB-KW"/>
</dbReference>
<keyword evidence="4" id="KW-0547">Nucleotide-binding</keyword>
<dbReference type="EMBL" id="CP031150">
    <property type="protein sequence ID" value="AXG06830.1"/>
    <property type="molecule type" value="Genomic_DNA"/>
</dbReference>
<evidence type="ECO:0000256" key="7">
    <source>
        <dbReference type="SAM" id="MobiDB-lite"/>
    </source>
</evidence>
<evidence type="ECO:0000256" key="2">
    <source>
        <dbReference type="ARBA" id="ARBA00012438"/>
    </source>
</evidence>
<organism evidence="10 11">
    <name type="scientific">Haloplanus rubicundus</name>
    <dbReference type="NCBI Taxonomy" id="1547898"/>
    <lineage>
        <taxon>Archaea</taxon>
        <taxon>Methanobacteriati</taxon>
        <taxon>Methanobacteriota</taxon>
        <taxon>Stenosarchaea group</taxon>
        <taxon>Halobacteria</taxon>
        <taxon>Halobacteriales</taxon>
        <taxon>Haloferacaceae</taxon>
        <taxon>Haloplanus</taxon>
    </lineage>
</organism>
<evidence type="ECO:0000313" key="11">
    <source>
        <dbReference type="Proteomes" id="UP000253273"/>
    </source>
</evidence>
<dbReference type="InterPro" id="IPR036890">
    <property type="entry name" value="HATPase_C_sf"/>
</dbReference>
<keyword evidence="8" id="KW-0472">Membrane</keyword>
<feature type="transmembrane region" description="Helical" evidence="8">
    <location>
        <begin position="91"/>
        <end position="112"/>
    </location>
</feature>
<keyword evidence="3" id="KW-0808">Transferase</keyword>
<dbReference type="PROSITE" id="PS50109">
    <property type="entry name" value="HIS_KIN"/>
    <property type="match status" value="1"/>
</dbReference>
<comment type="catalytic activity">
    <reaction evidence="1">
        <text>ATP + protein L-histidine = ADP + protein N-phospho-L-histidine.</text>
        <dbReference type="EC" id="2.7.13.3"/>
    </reaction>
</comment>
<dbReference type="PANTHER" id="PTHR44936">
    <property type="entry name" value="SENSOR PROTEIN CREC"/>
    <property type="match status" value="1"/>
</dbReference>
<dbReference type="GO" id="GO:0004673">
    <property type="term" value="F:protein histidine kinase activity"/>
    <property type="evidence" value="ECO:0007669"/>
    <property type="project" value="UniProtKB-EC"/>
</dbReference>
<evidence type="ECO:0000256" key="3">
    <source>
        <dbReference type="ARBA" id="ARBA00022679"/>
    </source>
</evidence>
<reference evidence="10 11" key="1">
    <citation type="submission" date="2018-07" db="EMBL/GenBank/DDBJ databases">
        <title>Genome sequences of Haloplanus sp. CBA1113.</title>
        <authorList>
            <person name="Kim Y.B."/>
            <person name="Roh S.W."/>
        </authorList>
    </citation>
    <scope>NUCLEOTIDE SEQUENCE [LARGE SCALE GENOMIC DNA]</scope>
    <source>
        <strain evidence="10 11">CBA1113</strain>
    </source>
</reference>
<dbReference type="InterPro" id="IPR050980">
    <property type="entry name" value="2C_sensor_his_kinase"/>
</dbReference>
<feature type="domain" description="Histidine kinase" evidence="9">
    <location>
        <begin position="175"/>
        <end position="383"/>
    </location>
</feature>
<dbReference type="InterPro" id="IPR004358">
    <property type="entry name" value="Sig_transdc_His_kin-like_C"/>
</dbReference>
<evidence type="ECO:0000256" key="8">
    <source>
        <dbReference type="SAM" id="Phobius"/>
    </source>
</evidence>
<dbReference type="Gene3D" id="3.30.565.10">
    <property type="entry name" value="Histidine kinase-like ATPase, C-terminal domain"/>
    <property type="match status" value="1"/>
</dbReference>
<dbReference type="EC" id="2.7.13.3" evidence="2"/>
<dbReference type="InterPro" id="IPR005467">
    <property type="entry name" value="His_kinase_dom"/>
</dbReference>